<feature type="transmembrane region" description="Helical" evidence="1">
    <location>
        <begin position="218"/>
        <end position="242"/>
    </location>
</feature>
<sequence>MTLLSNASLLVTNSNNSIYNASDITCSDLRFIPNIVANRAALRYFLLVNRVFVCPLLSLWSVTACIVNIAAFCKMGLKEGVTQNFLILSVADGLQGLFHVAQNICLLLQYFRFSFKMVCAQTLLFHLSILKTFPLSVSTITTAVIAVVRCCCVTMPFTVQRTFTARRQLVALLVLCGANSIFLAYVSAKAILDLHDISINGNERIHLLKENSIFMYDVASVSVFSACYTVTFVSMLILIGALKYSSRFRSNMSSTSVSTPNVAQLVSCFSSDSRCLIPDASENSDTIGNLLCL</sequence>
<keyword evidence="1" id="KW-0472">Membrane</keyword>
<evidence type="ECO:0000313" key="3">
    <source>
        <dbReference type="Proteomes" id="UP001283361"/>
    </source>
</evidence>
<evidence type="ECO:0000256" key="1">
    <source>
        <dbReference type="SAM" id="Phobius"/>
    </source>
</evidence>
<evidence type="ECO:0000313" key="2">
    <source>
        <dbReference type="EMBL" id="KAK3744794.1"/>
    </source>
</evidence>
<protein>
    <submittedName>
        <fullName evidence="2">Uncharacterized protein</fullName>
    </submittedName>
</protein>
<feature type="transmembrane region" description="Helical" evidence="1">
    <location>
        <begin position="169"/>
        <end position="188"/>
    </location>
</feature>
<dbReference type="AlphaFoldDB" id="A0AAE0YGM5"/>
<dbReference type="EMBL" id="JAWDGP010006248">
    <property type="protein sequence ID" value="KAK3744794.1"/>
    <property type="molecule type" value="Genomic_DNA"/>
</dbReference>
<keyword evidence="1" id="KW-0812">Transmembrane</keyword>
<dbReference type="Proteomes" id="UP001283361">
    <property type="component" value="Unassembled WGS sequence"/>
</dbReference>
<feature type="transmembrane region" description="Helical" evidence="1">
    <location>
        <begin position="50"/>
        <end position="73"/>
    </location>
</feature>
<name>A0AAE0YGM5_9GAST</name>
<keyword evidence="1" id="KW-1133">Transmembrane helix</keyword>
<reference evidence="2" key="1">
    <citation type="journal article" date="2023" name="G3 (Bethesda)">
        <title>A reference genome for the long-term kleptoplast-retaining sea slug Elysia crispata morphotype clarki.</title>
        <authorList>
            <person name="Eastman K.E."/>
            <person name="Pendleton A.L."/>
            <person name="Shaikh M.A."/>
            <person name="Suttiyut T."/>
            <person name="Ogas R."/>
            <person name="Tomko P."/>
            <person name="Gavelis G."/>
            <person name="Widhalm J.R."/>
            <person name="Wisecaver J.H."/>
        </authorList>
    </citation>
    <scope>NUCLEOTIDE SEQUENCE</scope>
    <source>
        <strain evidence="2">ECLA1</strain>
    </source>
</reference>
<accession>A0AAE0YGM5</accession>
<feature type="transmembrane region" description="Helical" evidence="1">
    <location>
        <begin position="85"/>
        <end position="111"/>
    </location>
</feature>
<dbReference type="Gene3D" id="1.20.1070.10">
    <property type="entry name" value="Rhodopsin 7-helix transmembrane proteins"/>
    <property type="match status" value="1"/>
</dbReference>
<comment type="caution">
    <text evidence="2">The sequence shown here is derived from an EMBL/GenBank/DDBJ whole genome shotgun (WGS) entry which is preliminary data.</text>
</comment>
<gene>
    <name evidence="2" type="ORF">RRG08_043841</name>
</gene>
<feature type="transmembrane region" description="Helical" evidence="1">
    <location>
        <begin position="123"/>
        <end position="148"/>
    </location>
</feature>
<keyword evidence="3" id="KW-1185">Reference proteome</keyword>
<organism evidence="2 3">
    <name type="scientific">Elysia crispata</name>
    <name type="common">lettuce slug</name>
    <dbReference type="NCBI Taxonomy" id="231223"/>
    <lineage>
        <taxon>Eukaryota</taxon>
        <taxon>Metazoa</taxon>
        <taxon>Spiralia</taxon>
        <taxon>Lophotrochozoa</taxon>
        <taxon>Mollusca</taxon>
        <taxon>Gastropoda</taxon>
        <taxon>Heterobranchia</taxon>
        <taxon>Euthyneura</taxon>
        <taxon>Panpulmonata</taxon>
        <taxon>Sacoglossa</taxon>
        <taxon>Placobranchoidea</taxon>
        <taxon>Plakobranchidae</taxon>
        <taxon>Elysia</taxon>
    </lineage>
</organism>
<proteinExistence type="predicted"/>